<dbReference type="HAMAP" id="MF_01401">
    <property type="entry name" value="MsrA"/>
    <property type="match status" value="1"/>
</dbReference>
<dbReference type="InterPro" id="IPR050162">
    <property type="entry name" value="MsrA_MetSO_reductase"/>
</dbReference>
<keyword evidence="7" id="KW-1185">Reference proteome</keyword>
<dbReference type="EMBL" id="VLLF01000011">
    <property type="protein sequence ID" value="TWI80702.1"/>
    <property type="molecule type" value="Genomic_DNA"/>
</dbReference>
<dbReference type="GO" id="GO:0008113">
    <property type="term" value="F:peptide-methionine (S)-S-oxide reductase activity"/>
    <property type="evidence" value="ECO:0007669"/>
    <property type="project" value="UniProtKB-UniRule"/>
</dbReference>
<dbReference type="GO" id="GO:0033744">
    <property type="term" value="F:L-methionine:thioredoxin-disulfide S-oxidoreductase activity"/>
    <property type="evidence" value="ECO:0007669"/>
    <property type="project" value="RHEA"/>
</dbReference>
<sequence length="213" mass="23300">MSFMTMLSKKFELPSEAEALPGRREAVQPEHAHAVFGQSLLPPYPDDHDQLIVGMGSFWASEPLFWDLGGVHVTAVGYAGGFTPNPTHNEVQTGRTGHAECIKLVFDRKMVPLSSLLKIFFENHDPTQGMQQGHLQGTQYRSLLVVEPGDAEEAKDCLNAYSEALQSAGATKAITTQILTGMPFYFAEQRHQQFAAKASTPPARAKGLGIQMT</sequence>
<proteinExistence type="inferred from homology"/>
<dbReference type="GO" id="GO:0005737">
    <property type="term" value="C:cytoplasm"/>
    <property type="evidence" value="ECO:0007669"/>
    <property type="project" value="TreeGrafter"/>
</dbReference>
<reference evidence="6 7" key="1">
    <citation type="submission" date="2019-07" db="EMBL/GenBank/DDBJ databases">
        <title>Genomic Encyclopedia of Archaeal and Bacterial Type Strains, Phase II (KMG-II): from individual species to whole genera.</title>
        <authorList>
            <person name="Goeker M."/>
        </authorList>
    </citation>
    <scope>NUCLEOTIDE SEQUENCE [LARGE SCALE GENOMIC DNA]</scope>
    <source>
        <strain evidence="6 7">ATCC BAA-252</strain>
    </source>
</reference>
<comment type="caution">
    <text evidence="4">Lacks conserved residue(s) required for the propagation of feature annotation.</text>
</comment>
<dbReference type="InterPro" id="IPR002569">
    <property type="entry name" value="Met_Sox_Rdtase_MsrA_dom"/>
</dbReference>
<dbReference type="Gene3D" id="3.30.1060.10">
    <property type="entry name" value="Peptide methionine sulphoxide reductase MsrA"/>
    <property type="match status" value="1"/>
</dbReference>
<evidence type="ECO:0000259" key="5">
    <source>
        <dbReference type="Pfam" id="PF01625"/>
    </source>
</evidence>
<feature type="domain" description="Peptide methionine sulphoxide reductase MsrA" evidence="5">
    <location>
        <begin position="51"/>
        <end position="198"/>
    </location>
</feature>
<keyword evidence="1 4" id="KW-0560">Oxidoreductase</keyword>
<organism evidence="6 7">
    <name type="scientific">Roseibium hamelinense</name>
    <dbReference type="NCBI Taxonomy" id="150831"/>
    <lineage>
        <taxon>Bacteria</taxon>
        <taxon>Pseudomonadati</taxon>
        <taxon>Pseudomonadota</taxon>
        <taxon>Alphaproteobacteria</taxon>
        <taxon>Hyphomicrobiales</taxon>
        <taxon>Stappiaceae</taxon>
        <taxon>Roseibium</taxon>
    </lineage>
</organism>
<dbReference type="EC" id="1.8.4.11" evidence="4"/>
<name>A0A562SHL5_9HYPH</name>
<evidence type="ECO:0000256" key="3">
    <source>
        <dbReference type="ARBA" id="ARBA00048782"/>
    </source>
</evidence>
<gene>
    <name evidence="4" type="primary">msrA</name>
    <name evidence="6" type="ORF">JM93_03916</name>
</gene>
<dbReference type="InterPro" id="IPR036509">
    <property type="entry name" value="Met_Sox_Rdtase_MsrA_sf"/>
</dbReference>
<dbReference type="PANTHER" id="PTHR42799">
    <property type="entry name" value="MITOCHONDRIAL PEPTIDE METHIONINE SULFOXIDE REDUCTASE"/>
    <property type="match status" value="1"/>
</dbReference>
<evidence type="ECO:0000256" key="2">
    <source>
        <dbReference type="ARBA" id="ARBA00047806"/>
    </source>
</evidence>
<evidence type="ECO:0000313" key="7">
    <source>
        <dbReference type="Proteomes" id="UP000320593"/>
    </source>
</evidence>
<dbReference type="NCBIfam" id="TIGR00401">
    <property type="entry name" value="msrA"/>
    <property type="match status" value="1"/>
</dbReference>
<dbReference type="Proteomes" id="UP000320593">
    <property type="component" value="Unassembled WGS sequence"/>
</dbReference>
<dbReference type="GO" id="GO:0034599">
    <property type="term" value="P:cellular response to oxidative stress"/>
    <property type="evidence" value="ECO:0007669"/>
    <property type="project" value="TreeGrafter"/>
</dbReference>
<accession>A0A562SHL5</accession>
<comment type="catalytic activity">
    <reaction evidence="3 4">
        <text>[thioredoxin]-disulfide + L-methionine + H2O = L-methionine (S)-S-oxide + [thioredoxin]-dithiol</text>
        <dbReference type="Rhea" id="RHEA:19993"/>
        <dbReference type="Rhea" id="RHEA-COMP:10698"/>
        <dbReference type="Rhea" id="RHEA-COMP:10700"/>
        <dbReference type="ChEBI" id="CHEBI:15377"/>
        <dbReference type="ChEBI" id="CHEBI:29950"/>
        <dbReference type="ChEBI" id="CHEBI:50058"/>
        <dbReference type="ChEBI" id="CHEBI:57844"/>
        <dbReference type="ChEBI" id="CHEBI:58772"/>
        <dbReference type="EC" id="1.8.4.11"/>
    </reaction>
</comment>
<protein>
    <recommendedName>
        <fullName evidence="4">Peptide methionine sulfoxide reductase MsrA</fullName>
        <shortName evidence="4">Protein-methionine-S-oxide reductase</shortName>
        <ecNumber evidence="4">1.8.4.11</ecNumber>
    </recommendedName>
    <alternativeName>
        <fullName evidence="4">Peptide-methionine (S)-S-oxide reductase</fullName>
        <shortName evidence="4">Peptide Met(O) reductase</shortName>
    </alternativeName>
</protein>
<evidence type="ECO:0000313" key="6">
    <source>
        <dbReference type="EMBL" id="TWI80702.1"/>
    </source>
</evidence>
<dbReference type="SUPFAM" id="SSF55068">
    <property type="entry name" value="Peptide methionine sulfoxide reductase"/>
    <property type="match status" value="1"/>
</dbReference>
<comment type="caution">
    <text evidence="6">The sequence shown here is derived from an EMBL/GenBank/DDBJ whole genome shotgun (WGS) entry which is preliminary data.</text>
</comment>
<comment type="similarity">
    <text evidence="4">Belongs to the MsrA Met sulfoxide reductase family.</text>
</comment>
<dbReference type="Pfam" id="PF01625">
    <property type="entry name" value="PMSR"/>
    <property type="match status" value="1"/>
</dbReference>
<evidence type="ECO:0000256" key="1">
    <source>
        <dbReference type="ARBA" id="ARBA00023002"/>
    </source>
</evidence>
<evidence type="ECO:0000256" key="4">
    <source>
        <dbReference type="HAMAP-Rule" id="MF_01401"/>
    </source>
</evidence>
<comment type="catalytic activity">
    <reaction evidence="2 4">
        <text>L-methionyl-[protein] + [thioredoxin]-disulfide + H2O = L-methionyl-(S)-S-oxide-[protein] + [thioredoxin]-dithiol</text>
        <dbReference type="Rhea" id="RHEA:14217"/>
        <dbReference type="Rhea" id="RHEA-COMP:10698"/>
        <dbReference type="Rhea" id="RHEA-COMP:10700"/>
        <dbReference type="Rhea" id="RHEA-COMP:12313"/>
        <dbReference type="Rhea" id="RHEA-COMP:12315"/>
        <dbReference type="ChEBI" id="CHEBI:15377"/>
        <dbReference type="ChEBI" id="CHEBI:16044"/>
        <dbReference type="ChEBI" id="CHEBI:29950"/>
        <dbReference type="ChEBI" id="CHEBI:44120"/>
        <dbReference type="ChEBI" id="CHEBI:50058"/>
        <dbReference type="EC" id="1.8.4.11"/>
    </reaction>
</comment>
<dbReference type="AlphaFoldDB" id="A0A562SHL5"/>
<dbReference type="PANTHER" id="PTHR42799:SF2">
    <property type="entry name" value="MITOCHONDRIAL PEPTIDE METHIONINE SULFOXIDE REDUCTASE"/>
    <property type="match status" value="1"/>
</dbReference>
<comment type="function">
    <text evidence="4">Has an important function as a repair enzyme for proteins that have been inactivated by oxidation. Catalyzes the reversible oxidation-reduction of methionine sulfoxide in proteins to methionine.</text>
</comment>